<feature type="binding site" evidence="1">
    <location>
        <position position="53"/>
    </location>
    <ligand>
        <name>Mg(2+)</name>
        <dbReference type="ChEBI" id="CHEBI:18420"/>
        <label>1</label>
    </ligand>
</feature>
<gene>
    <name evidence="2" type="ORF">SAMN05421753_106167</name>
</gene>
<feature type="binding site" evidence="1">
    <location>
        <position position="262"/>
    </location>
    <ligand>
        <name>Mg(2+)</name>
        <dbReference type="ChEBI" id="CHEBI:18420"/>
        <label>1</label>
    </ligand>
</feature>
<keyword evidence="2" id="KW-0378">Hydrolase</keyword>
<keyword evidence="3" id="KW-1185">Reference proteome</keyword>
<dbReference type="Pfam" id="PF03747">
    <property type="entry name" value="ADP_ribosyl_GH"/>
    <property type="match status" value="1"/>
</dbReference>
<evidence type="ECO:0000313" key="3">
    <source>
        <dbReference type="Proteomes" id="UP000199518"/>
    </source>
</evidence>
<sequence>MQSEALAGCLIGTAVGDALGLPYEGLAPRRAQRLLGPPDRYRFLFGHGMVSDDTDHACLVAQSLIAAGGDSAKFQRELARRLRWWLAALPAGVGLATARAIFRLWLGFKPERSGVFSAGNGPAMRSPLLGVAIEDPQQLRDFVRRNTRLTHTDPKAEWGALAVAIAARISSRAEVVDPAGFLRELKTALQGEPTDDLLTRVEQAVAGLSTFQSVAEFAASQGCGRGVSGYVNHTVPVAIHAWLRFPDNYAAAVQAVVECGGDTDTTAAITGGIVGARVGVQGIPAVWRERLCEWPRTLFWMERLARQLSDPTVTSPPEVCWTAIVPRNLFFLACVLTHGVRRLLRPY</sequence>
<comment type="cofactor">
    <cofactor evidence="1">
        <name>Mg(2+)</name>
        <dbReference type="ChEBI" id="CHEBI:18420"/>
    </cofactor>
    <text evidence="1">Binds 2 magnesium ions per subunit.</text>
</comment>
<dbReference type="InterPro" id="IPR005502">
    <property type="entry name" value="Ribosyl_crysJ1"/>
</dbReference>
<dbReference type="Gene3D" id="1.10.4080.10">
    <property type="entry name" value="ADP-ribosylation/Crystallin J1"/>
    <property type="match status" value="1"/>
</dbReference>
<dbReference type="EMBL" id="FOQD01000006">
    <property type="protein sequence ID" value="SFI18124.1"/>
    <property type="molecule type" value="Genomic_DNA"/>
</dbReference>
<evidence type="ECO:0000256" key="1">
    <source>
        <dbReference type="PIRSR" id="PIRSR605502-1"/>
    </source>
</evidence>
<dbReference type="InterPro" id="IPR036705">
    <property type="entry name" value="Ribosyl_crysJ1_sf"/>
</dbReference>
<protein>
    <submittedName>
        <fullName evidence="2">ADP-ribosylglycohydrolase</fullName>
    </submittedName>
</protein>
<keyword evidence="1" id="KW-0460">Magnesium</keyword>
<accession>A0A1I3G3U0</accession>
<keyword evidence="1" id="KW-0479">Metal-binding</keyword>
<organism evidence="2 3">
    <name type="scientific">Planctomicrobium piriforme</name>
    <dbReference type="NCBI Taxonomy" id="1576369"/>
    <lineage>
        <taxon>Bacteria</taxon>
        <taxon>Pseudomonadati</taxon>
        <taxon>Planctomycetota</taxon>
        <taxon>Planctomycetia</taxon>
        <taxon>Planctomycetales</taxon>
        <taxon>Planctomycetaceae</taxon>
        <taxon>Planctomicrobium</taxon>
    </lineage>
</organism>
<feature type="binding site" evidence="1">
    <location>
        <position position="265"/>
    </location>
    <ligand>
        <name>Mg(2+)</name>
        <dbReference type="ChEBI" id="CHEBI:18420"/>
        <label>1</label>
    </ligand>
</feature>
<feature type="binding site" evidence="1">
    <location>
        <position position="51"/>
    </location>
    <ligand>
        <name>Mg(2+)</name>
        <dbReference type="ChEBI" id="CHEBI:18420"/>
        <label>1</label>
    </ligand>
</feature>
<reference evidence="3" key="1">
    <citation type="submission" date="2016-10" db="EMBL/GenBank/DDBJ databases">
        <authorList>
            <person name="Varghese N."/>
            <person name="Submissions S."/>
        </authorList>
    </citation>
    <scope>NUCLEOTIDE SEQUENCE [LARGE SCALE GENOMIC DNA]</scope>
    <source>
        <strain evidence="3">DSM 26348</strain>
    </source>
</reference>
<dbReference type="Proteomes" id="UP000199518">
    <property type="component" value="Unassembled WGS sequence"/>
</dbReference>
<feature type="binding site" evidence="1">
    <location>
        <position position="264"/>
    </location>
    <ligand>
        <name>Mg(2+)</name>
        <dbReference type="ChEBI" id="CHEBI:18420"/>
        <label>1</label>
    </ligand>
</feature>
<dbReference type="OrthoDB" id="9798107at2"/>
<dbReference type="RefSeq" id="WP_092049584.1">
    <property type="nucleotide sequence ID" value="NZ_FOQD01000006.1"/>
</dbReference>
<feature type="binding site" evidence="1">
    <location>
        <position position="52"/>
    </location>
    <ligand>
        <name>Mg(2+)</name>
        <dbReference type="ChEBI" id="CHEBI:18420"/>
        <label>1</label>
    </ligand>
</feature>
<proteinExistence type="predicted"/>
<dbReference type="SUPFAM" id="SSF101478">
    <property type="entry name" value="ADP-ribosylglycohydrolase"/>
    <property type="match status" value="1"/>
</dbReference>
<evidence type="ECO:0000313" key="2">
    <source>
        <dbReference type="EMBL" id="SFI18124.1"/>
    </source>
</evidence>
<dbReference type="InterPro" id="IPR050792">
    <property type="entry name" value="ADP-ribosylglycohydrolase"/>
</dbReference>
<dbReference type="PANTHER" id="PTHR16222">
    <property type="entry name" value="ADP-RIBOSYLGLYCOHYDROLASE"/>
    <property type="match status" value="1"/>
</dbReference>
<name>A0A1I3G3U0_9PLAN</name>
<dbReference type="GO" id="GO:0016787">
    <property type="term" value="F:hydrolase activity"/>
    <property type="evidence" value="ECO:0007669"/>
    <property type="project" value="UniProtKB-KW"/>
</dbReference>
<dbReference type="STRING" id="1576369.SAMN05421753_106167"/>
<dbReference type="AlphaFoldDB" id="A0A1I3G3U0"/>
<dbReference type="PANTHER" id="PTHR16222:SF12">
    <property type="entry name" value="ADP-RIBOSYLGLYCOHYDROLASE-RELATED"/>
    <property type="match status" value="1"/>
</dbReference>
<dbReference type="GO" id="GO:0046872">
    <property type="term" value="F:metal ion binding"/>
    <property type="evidence" value="ECO:0007669"/>
    <property type="project" value="UniProtKB-KW"/>
</dbReference>